<dbReference type="PANTHER" id="PTHR36607:SF23">
    <property type="entry name" value="AMINOTRANSFERASE-LIKE PLANT MOBILE DOMAIN-CONTAINING PROTEIN"/>
    <property type="match status" value="1"/>
</dbReference>
<dbReference type="PANTHER" id="PTHR36607">
    <property type="entry name" value="1,2-DIHYDROXY-3-KETO-5-METHYLTHIOPENTENE DIOXYGENASE 4"/>
    <property type="match status" value="1"/>
</dbReference>
<protein>
    <submittedName>
        <fullName evidence="2">Uncharacterized protein</fullName>
    </submittedName>
</protein>
<reference evidence="2" key="1">
    <citation type="submission" date="2022-04" db="EMBL/GenBank/DDBJ databases">
        <title>Carnegiea gigantea Genome sequencing and assembly v2.</title>
        <authorList>
            <person name="Copetti D."/>
            <person name="Sanderson M.J."/>
            <person name="Burquez A."/>
            <person name="Wojciechowski M.F."/>
        </authorList>
    </citation>
    <scope>NUCLEOTIDE SEQUENCE</scope>
    <source>
        <strain evidence="2">SGP5-SGP5p</strain>
        <tissue evidence="2">Aerial part</tissue>
    </source>
</reference>
<sequence>MGRPSTLNVTNIGELAAFLAFWLSPFVLLYHIEVIRPETFVMASLMVKGQKISLAPTVLGYIYHGLGQVECHLNHLGRANPCFPIHYIVVFSALYSQRPDSECPVDYPTLMRYPGIEAKAVVDMISHQDSTQALLANRVRVFRSLKILHSLVDESHLSTIEIFWFTSKVEEAFIIAEIVAKMKGLVDIQRLCLLFSQDSAYTSEIAHMEKERLQMELAEAGVAKLQNLEKEKN</sequence>
<evidence type="ECO:0000313" key="2">
    <source>
        <dbReference type="EMBL" id="KAJ8421405.1"/>
    </source>
</evidence>
<gene>
    <name evidence="2" type="ORF">Cgig2_017482</name>
</gene>
<keyword evidence="1" id="KW-0812">Transmembrane</keyword>
<name>A0A9Q1GIV4_9CARY</name>
<accession>A0A9Q1GIV4</accession>
<comment type="caution">
    <text evidence="2">The sequence shown here is derived from an EMBL/GenBank/DDBJ whole genome shotgun (WGS) entry which is preliminary data.</text>
</comment>
<keyword evidence="1" id="KW-0472">Membrane</keyword>
<evidence type="ECO:0000313" key="3">
    <source>
        <dbReference type="Proteomes" id="UP001153076"/>
    </source>
</evidence>
<feature type="transmembrane region" description="Helical" evidence="1">
    <location>
        <begin position="12"/>
        <end position="32"/>
    </location>
</feature>
<evidence type="ECO:0000256" key="1">
    <source>
        <dbReference type="SAM" id="Phobius"/>
    </source>
</evidence>
<dbReference type="AlphaFoldDB" id="A0A9Q1GIV4"/>
<proteinExistence type="predicted"/>
<keyword evidence="1" id="KW-1133">Transmembrane helix</keyword>
<dbReference type="OrthoDB" id="694455at2759"/>
<dbReference type="EMBL" id="JAKOGI010002738">
    <property type="protein sequence ID" value="KAJ8421405.1"/>
    <property type="molecule type" value="Genomic_DNA"/>
</dbReference>
<keyword evidence="3" id="KW-1185">Reference proteome</keyword>
<organism evidence="2 3">
    <name type="scientific">Carnegiea gigantea</name>
    <dbReference type="NCBI Taxonomy" id="171969"/>
    <lineage>
        <taxon>Eukaryota</taxon>
        <taxon>Viridiplantae</taxon>
        <taxon>Streptophyta</taxon>
        <taxon>Embryophyta</taxon>
        <taxon>Tracheophyta</taxon>
        <taxon>Spermatophyta</taxon>
        <taxon>Magnoliopsida</taxon>
        <taxon>eudicotyledons</taxon>
        <taxon>Gunneridae</taxon>
        <taxon>Pentapetalae</taxon>
        <taxon>Caryophyllales</taxon>
        <taxon>Cactineae</taxon>
        <taxon>Cactaceae</taxon>
        <taxon>Cactoideae</taxon>
        <taxon>Echinocereeae</taxon>
        <taxon>Carnegiea</taxon>
    </lineage>
</organism>
<dbReference type="Proteomes" id="UP001153076">
    <property type="component" value="Unassembled WGS sequence"/>
</dbReference>